<comment type="similarity">
    <text evidence="3">Belongs to the HAT1 family.</text>
</comment>
<evidence type="ECO:0000256" key="2">
    <source>
        <dbReference type="ARBA" id="ARBA00004496"/>
    </source>
</evidence>
<dbReference type="GO" id="GO:0004402">
    <property type="term" value="F:histone acetyltransferase activity"/>
    <property type="evidence" value="ECO:0007669"/>
    <property type="project" value="InterPro"/>
</dbReference>
<feature type="region of interest" description="Disordered" evidence="10">
    <location>
        <begin position="1"/>
        <end position="26"/>
    </location>
</feature>
<dbReference type="FunFam" id="3.40.630.30:FF:000077">
    <property type="entry name" value="Histone acetyltransferase type B catalytic subunit"/>
    <property type="match status" value="1"/>
</dbReference>
<dbReference type="Gene3D" id="3.40.630.30">
    <property type="match status" value="1"/>
</dbReference>
<accession>A0AAV0QFX2</accession>
<keyword evidence="13" id="KW-1185">Reference proteome</keyword>
<evidence type="ECO:0000256" key="7">
    <source>
        <dbReference type="ARBA" id="ARBA00023242"/>
    </source>
</evidence>
<dbReference type="GO" id="GO:0005737">
    <property type="term" value="C:cytoplasm"/>
    <property type="evidence" value="ECO:0007669"/>
    <property type="project" value="UniProtKB-SubCell"/>
</dbReference>
<protein>
    <recommendedName>
        <fullName evidence="4">histone acetyltransferase</fullName>
        <ecNumber evidence="4">2.3.1.48</ecNumber>
    </recommendedName>
</protein>
<name>A0AAV0QFX2_9ROSI</name>
<sequence>MAQKHQSTADPAPAEPKKRRRVGFAKPDGGVEANECITIYLVSSKDEVGASDAARITPIDLNSFFEEDGKIYGYQGLSITIWVSSISFQAYADISYKSTSDGGKGVTDLKSALQNIFGETLLDSKDDFLQTFSSDGNYIRSIISSGEVLQHPLTNGHDGASTLSGKATSDLEVVRMVMDNPDAGSLYSRLVPLVLLLVDGSNPIDVTDSGWELYVLTQKKDLEHEDVQSRLLGFSAIYRFYHYPDSTRLRLGQILVLPPYQSKGHGRHLLEVIHNVAISEDVYDFTVEEPLDAFQHVRTCLDVQRLLGFEPIKEALNSTVLYLKQGRLSKKTHVPRFVPPSSAAEDVRRVLKINKTQLTQCWEILIYLSLDPIDKYVDDFEMIVSHRVKEEILGKDGGSGGKQVIEVPSEYKEDMSFVMFKTKDGKPSSVELDEDQTKQQEEQLKQLVDERLNVIKSVAQKVQLQV</sequence>
<dbReference type="CDD" id="cd04301">
    <property type="entry name" value="NAT_SF"/>
    <property type="match status" value="1"/>
</dbReference>
<reference evidence="12" key="1">
    <citation type="submission" date="2022-08" db="EMBL/GenBank/DDBJ databases">
        <authorList>
            <person name="Gutierrez-Valencia J."/>
        </authorList>
    </citation>
    <scope>NUCLEOTIDE SEQUENCE</scope>
</reference>
<evidence type="ECO:0000256" key="3">
    <source>
        <dbReference type="ARBA" id="ARBA00010543"/>
    </source>
</evidence>
<dbReference type="Proteomes" id="UP001154282">
    <property type="component" value="Unassembled WGS sequence"/>
</dbReference>
<proteinExistence type="inferred from homology"/>
<dbReference type="SUPFAM" id="SSF55729">
    <property type="entry name" value="Acyl-CoA N-acyltransferases (Nat)"/>
    <property type="match status" value="1"/>
</dbReference>
<dbReference type="Gene3D" id="3.90.360.10">
    <property type="entry name" value="Histone acetyl transferase 1 (HAT1), N-terminal domain"/>
    <property type="match status" value="1"/>
</dbReference>
<dbReference type="GO" id="GO:0031509">
    <property type="term" value="P:subtelomeric heterochromatin formation"/>
    <property type="evidence" value="ECO:0007669"/>
    <property type="project" value="InterPro"/>
</dbReference>
<evidence type="ECO:0000256" key="9">
    <source>
        <dbReference type="ARBA" id="ARBA00048017"/>
    </source>
</evidence>
<dbReference type="InterPro" id="IPR017380">
    <property type="entry name" value="Hist_AcTrfase_B-typ_cat-su"/>
</dbReference>
<dbReference type="EMBL" id="CAMGYJ010000009">
    <property type="protein sequence ID" value="CAI0543741.1"/>
    <property type="molecule type" value="Genomic_DNA"/>
</dbReference>
<dbReference type="EC" id="2.3.1.48" evidence="4"/>
<evidence type="ECO:0000256" key="6">
    <source>
        <dbReference type="ARBA" id="ARBA00022679"/>
    </source>
</evidence>
<dbReference type="InterPro" id="IPR037113">
    <property type="entry name" value="Hat1_N_sf"/>
</dbReference>
<evidence type="ECO:0000259" key="11">
    <source>
        <dbReference type="Pfam" id="PF10394"/>
    </source>
</evidence>
<evidence type="ECO:0000256" key="4">
    <source>
        <dbReference type="ARBA" id="ARBA00013184"/>
    </source>
</evidence>
<evidence type="ECO:0000313" key="12">
    <source>
        <dbReference type="EMBL" id="CAI0543741.1"/>
    </source>
</evidence>
<evidence type="ECO:0000256" key="8">
    <source>
        <dbReference type="ARBA" id="ARBA00023315"/>
    </source>
</evidence>
<dbReference type="GO" id="GO:0005634">
    <property type="term" value="C:nucleus"/>
    <property type="evidence" value="ECO:0007669"/>
    <property type="project" value="UniProtKB-SubCell"/>
</dbReference>
<dbReference type="FunFam" id="3.90.360.10:FF:000002">
    <property type="entry name" value="Histone acetyltransferase type B catalytic subunit"/>
    <property type="match status" value="1"/>
</dbReference>
<keyword evidence="5" id="KW-0963">Cytoplasm</keyword>
<gene>
    <name evidence="12" type="ORF">LITE_LOCUS42938</name>
</gene>
<comment type="subcellular location">
    <subcellularLocation>
        <location evidence="2">Cytoplasm</location>
    </subcellularLocation>
    <subcellularLocation>
        <location evidence="1">Nucleus</location>
    </subcellularLocation>
</comment>
<keyword evidence="7" id="KW-0539">Nucleus</keyword>
<evidence type="ECO:0000256" key="10">
    <source>
        <dbReference type="SAM" id="MobiDB-lite"/>
    </source>
</evidence>
<keyword evidence="8" id="KW-0012">Acyltransferase</keyword>
<evidence type="ECO:0000313" key="13">
    <source>
        <dbReference type="Proteomes" id="UP001154282"/>
    </source>
</evidence>
<evidence type="ECO:0000256" key="1">
    <source>
        <dbReference type="ARBA" id="ARBA00004123"/>
    </source>
</evidence>
<dbReference type="PANTHER" id="PTHR12046">
    <property type="entry name" value="HISTONE ACETYLTRANSFERASE TYPE B CATALYTIC SUBUNIT"/>
    <property type="match status" value="1"/>
</dbReference>
<comment type="catalytic activity">
    <reaction evidence="9">
        <text>L-lysyl-[protein] + acetyl-CoA = N(6)-acetyl-L-lysyl-[protein] + CoA + H(+)</text>
        <dbReference type="Rhea" id="RHEA:45948"/>
        <dbReference type="Rhea" id="RHEA-COMP:9752"/>
        <dbReference type="Rhea" id="RHEA-COMP:10731"/>
        <dbReference type="ChEBI" id="CHEBI:15378"/>
        <dbReference type="ChEBI" id="CHEBI:29969"/>
        <dbReference type="ChEBI" id="CHEBI:57287"/>
        <dbReference type="ChEBI" id="CHEBI:57288"/>
        <dbReference type="ChEBI" id="CHEBI:61930"/>
        <dbReference type="EC" id="2.3.1.48"/>
    </reaction>
</comment>
<organism evidence="12 13">
    <name type="scientific">Linum tenue</name>
    <dbReference type="NCBI Taxonomy" id="586396"/>
    <lineage>
        <taxon>Eukaryota</taxon>
        <taxon>Viridiplantae</taxon>
        <taxon>Streptophyta</taxon>
        <taxon>Embryophyta</taxon>
        <taxon>Tracheophyta</taxon>
        <taxon>Spermatophyta</taxon>
        <taxon>Magnoliopsida</taxon>
        <taxon>eudicotyledons</taxon>
        <taxon>Gunneridae</taxon>
        <taxon>Pentapetalae</taxon>
        <taxon>rosids</taxon>
        <taxon>fabids</taxon>
        <taxon>Malpighiales</taxon>
        <taxon>Linaceae</taxon>
        <taxon>Linum</taxon>
    </lineage>
</organism>
<dbReference type="InterPro" id="IPR016181">
    <property type="entry name" value="Acyl_CoA_acyltransferase"/>
</dbReference>
<feature type="domain" description="Histone acetyl transferase HAT1 N-terminal" evidence="11">
    <location>
        <begin position="31"/>
        <end position="199"/>
    </location>
</feature>
<keyword evidence="6" id="KW-0808">Transferase</keyword>
<evidence type="ECO:0000256" key="5">
    <source>
        <dbReference type="ARBA" id="ARBA00022490"/>
    </source>
</evidence>
<dbReference type="GO" id="GO:0000781">
    <property type="term" value="C:chromosome, telomeric region"/>
    <property type="evidence" value="ECO:0007669"/>
    <property type="project" value="GOC"/>
</dbReference>
<dbReference type="AlphaFoldDB" id="A0AAV0QFX2"/>
<dbReference type="InterPro" id="IPR019467">
    <property type="entry name" value="Hat1_N"/>
</dbReference>
<dbReference type="Pfam" id="PF10394">
    <property type="entry name" value="Hat1_N"/>
    <property type="match status" value="1"/>
</dbReference>
<comment type="caution">
    <text evidence="12">The sequence shown here is derived from an EMBL/GenBank/DDBJ whole genome shotgun (WGS) entry which is preliminary data.</text>
</comment>